<dbReference type="Proteomes" id="UP000316621">
    <property type="component" value="Chromosome 4"/>
</dbReference>
<evidence type="ECO:0000313" key="2">
    <source>
        <dbReference type="Proteomes" id="UP000316621"/>
    </source>
</evidence>
<sequence length="73" mass="8002">MKNEIERLFEIGSVVDVPCGDVDVSTIVGLHAHIAHLSFQIPLTGVKRKLIGKNICKRNASFMEGLSVVEPPF</sequence>
<proteinExistence type="predicted"/>
<dbReference type="EMBL" id="CM010718">
    <property type="protein sequence ID" value="RZC57378.1"/>
    <property type="molecule type" value="Genomic_DNA"/>
</dbReference>
<dbReference type="AlphaFoldDB" id="A0A4Y7JC54"/>
<organism evidence="1 2">
    <name type="scientific">Papaver somniferum</name>
    <name type="common">Opium poppy</name>
    <dbReference type="NCBI Taxonomy" id="3469"/>
    <lineage>
        <taxon>Eukaryota</taxon>
        <taxon>Viridiplantae</taxon>
        <taxon>Streptophyta</taxon>
        <taxon>Embryophyta</taxon>
        <taxon>Tracheophyta</taxon>
        <taxon>Spermatophyta</taxon>
        <taxon>Magnoliopsida</taxon>
        <taxon>Ranunculales</taxon>
        <taxon>Papaveraceae</taxon>
        <taxon>Papaveroideae</taxon>
        <taxon>Papaver</taxon>
    </lineage>
</organism>
<accession>A0A4Y7JC54</accession>
<gene>
    <name evidence="1" type="ORF">C5167_004682</name>
</gene>
<protein>
    <submittedName>
        <fullName evidence="1">Uncharacterized protein</fullName>
    </submittedName>
</protein>
<evidence type="ECO:0000313" key="1">
    <source>
        <dbReference type="EMBL" id="RZC57378.1"/>
    </source>
</evidence>
<name>A0A4Y7JC54_PAPSO</name>
<reference evidence="1 2" key="1">
    <citation type="journal article" date="2018" name="Science">
        <title>The opium poppy genome and morphinan production.</title>
        <authorList>
            <person name="Guo L."/>
            <person name="Winzer T."/>
            <person name="Yang X."/>
            <person name="Li Y."/>
            <person name="Ning Z."/>
            <person name="He Z."/>
            <person name="Teodor R."/>
            <person name="Lu Y."/>
            <person name="Bowser T.A."/>
            <person name="Graham I.A."/>
            <person name="Ye K."/>
        </authorList>
    </citation>
    <scope>NUCLEOTIDE SEQUENCE [LARGE SCALE GENOMIC DNA]</scope>
    <source>
        <strain evidence="2">cv. HN1</strain>
        <tissue evidence="1">Leaves</tissue>
    </source>
</reference>
<keyword evidence="2" id="KW-1185">Reference proteome</keyword>
<dbReference type="Gramene" id="RZC57378">
    <property type="protein sequence ID" value="RZC57378"/>
    <property type="gene ID" value="C5167_004682"/>
</dbReference>